<feature type="transmembrane region" description="Helical" evidence="2">
    <location>
        <begin position="197"/>
        <end position="215"/>
    </location>
</feature>
<feature type="transmembrane region" description="Helical" evidence="2">
    <location>
        <begin position="58"/>
        <end position="77"/>
    </location>
</feature>
<dbReference type="SUPFAM" id="SSF54001">
    <property type="entry name" value="Cysteine proteinases"/>
    <property type="match status" value="1"/>
</dbReference>
<name>A0ABY6ZI99_9BACL</name>
<proteinExistence type="predicted"/>
<feature type="transmembrane region" description="Helical" evidence="2">
    <location>
        <begin position="164"/>
        <end position="185"/>
    </location>
</feature>
<evidence type="ECO:0000256" key="2">
    <source>
        <dbReference type="SAM" id="Phobius"/>
    </source>
</evidence>
<evidence type="ECO:0000313" key="4">
    <source>
        <dbReference type="EMBL" id="WAH41645.1"/>
    </source>
</evidence>
<protein>
    <submittedName>
        <fullName evidence="4">Transglutaminase domain-containing protein</fullName>
    </submittedName>
</protein>
<dbReference type="EMBL" id="CP104067">
    <property type="protein sequence ID" value="WAH41645.1"/>
    <property type="molecule type" value="Genomic_DNA"/>
</dbReference>
<feature type="domain" description="Transglutaminase-like" evidence="3">
    <location>
        <begin position="476"/>
        <end position="551"/>
    </location>
</feature>
<dbReference type="Pfam" id="PF01841">
    <property type="entry name" value="Transglut_core"/>
    <property type="match status" value="1"/>
</dbReference>
<accession>A0ABY6ZI99</accession>
<dbReference type="Proteomes" id="UP001164761">
    <property type="component" value="Chromosome"/>
</dbReference>
<keyword evidence="2" id="KW-0812">Transmembrane</keyword>
<dbReference type="InterPro" id="IPR052901">
    <property type="entry name" value="Bact_TGase-like"/>
</dbReference>
<dbReference type="Pfam" id="PF11992">
    <property type="entry name" value="TgpA_N"/>
    <property type="match status" value="1"/>
</dbReference>
<keyword evidence="2" id="KW-1133">Transmembrane helix</keyword>
<organism evidence="4 5">
    <name type="scientific">Alicyclobacillus fastidiosus</name>
    <dbReference type="NCBI Taxonomy" id="392011"/>
    <lineage>
        <taxon>Bacteria</taxon>
        <taxon>Bacillati</taxon>
        <taxon>Bacillota</taxon>
        <taxon>Bacilli</taxon>
        <taxon>Bacillales</taxon>
        <taxon>Alicyclobacillaceae</taxon>
        <taxon>Alicyclobacillus</taxon>
    </lineage>
</organism>
<evidence type="ECO:0000256" key="1">
    <source>
        <dbReference type="SAM" id="MobiDB-lite"/>
    </source>
</evidence>
<feature type="transmembrane region" description="Helical" evidence="2">
    <location>
        <begin position="138"/>
        <end position="158"/>
    </location>
</feature>
<feature type="transmembrane region" description="Helical" evidence="2">
    <location>
        <begin position="9"/>
        <end position="27"/>
    </location>
</feature>
<dbReference type="PANTHER" id="PTHR42736">
    <property type="entry name" value="PROTEIN-GLUTAMINE GAMMA-GLUTAMYLTRANSFERASE"/>
    <property type="match status" value="1"/>
</dbReference>
<dbReference type="PANTHER" id="PTHR42736:SF1">
    <property type="entry name" value="PROTEIN-GLUTAMINE GAMMA-GLUTAMYLTRANSFERASE"/>
    <property type="match status" value="1"/>
</dbReference>
<dbReference type="InterPro" id="IPR021878">
    <property type="entry name" value="TgpA_N"/>
</dbReference>
<dbReference type="InterPro" id="IPR002931">
    <property type="entry name" value="Transglutaminase-like"/>
</dbReference>
<dbReference type="RefSeq" id="WP_268005553.1">
    <property type="nucleotide sequence ID" value="NZ_CP104067.1"/>
</dbReference>
<feature type="compositionally biased region" description="Low complexity" evidence="1">
    <location>
        <begin position="558"/>
        <end position="577"/>
    </location>
</feature>
<keyword evidence="2" id="KW-0472">Membrane</keyword>
<evidence type="ECO:0000259" key="3">
    <source>
        <dbReference type="SMART" id="SM00460"/>
    </source>
</evidence>
<evidence type="ECO:0000313" key="5">
    <source>
        <dbReference type="Proteomes" id="UP001164761"/>
    </source>
</evidence>
<gene>
    <name evidence="4" type="ORF">NZD89_26110</name>
</gene>
<feature type="transmembrane region" description="Helical" evidence="2">
    <location>
        <begin position="112"/>
        <end position="131"/>
    </location>
</feature>
<feature type="compositionally biased region" description="Pro residues" evidence="1">
    <location>
        <begin position="578"/>
        <end position="589"/>
    </location>
</feature>
<reference evidence="4" key="1">
    <citation type="submission" date="2022-08" db="EMBL/GenBank/DDBJ databases">
        <title>Alicyclobacillus fastidiosus DSM 17978, complete genome.</title>
        <authorList>
            <person name="Wang Q."/>
            <person name="Cai R."/>
            <person name="Wang Z."/>
        </authorList>
    </citation>
    <scope>NUCLEOTIDE SEQUENCE</scope>
    <source>
        <strain evidence="4">DSM 17978</strain>
    </source>
</reference>
<feature type="transmembrane region" description="Helical" evidence="2">
    <location>
        <begin position="608"/>
        <end position="629"/>
    </location>
</feature>
<feature type="region of interest" description="Disordered" evidence="1">
    <location>
        <begin position="556"/>
        <end position="599"/>
    </location>
</feature>
<sequence>MRRFRHTKVLERGAHALICAVWLFSFFPPLSQLGLISGPTTFILPFLVLALSMAFRWWWIRGLGALVAAYGYVAYYWRPGHTSFAFSVVHMPGILLRQVVTSFAGLSLADPLQTFLFVCCVAIVYWIVAYASYRSRLWMFYNVLAIVVLAVVDGNTPVHPSGELVVVVALFLVVLGLNQLQRVSFFAAAGSKPGIRFYPAVLALVAIGLLVGYATPKEPPLWPNPLGKGPDGGGGGGGIQTIGYQLDNSHLGGSFVASDEQVLSVTSPYPTYLRGQTLSTYTGKGWTSAQLTDAQMSQQTVGQKISSVGAYTYHNLPSVAFNQTITVDSDSVNTSDLLGGYRVDNVLKLPGTYQNHFAIDTAQGNIQAPNLQQGESYEVETEELQDPYAVLMKDDTPVSGVEAKVPSDVAQNDLQLPSELPQDVGALARHIVEESGAKTEYAAVMAIIQYLQANYTYQTTDVPVPGKRQDYVEQFLFESKVGYCNNFSSATAVMLRTLGVPTRWVTGFAAGSQDFSDASSTNKYIITNDDAHSWVEVYFPDYGWIPFDPTPNFQMPFAAPKETASTPPSSPSASTPPKAQPPARQPTPQPAGAQGGGSTTRFWSDSRMVHAALWGLCGCLLAAAVVLFASRTKWMLYRLERQWQIEPRRAFARAYGLLWRRLRRQYRIDRAATLRELWPFASHVGIAQAEYTAWVQAAERVLYGGEPLSGEDAAAMRQSTMNWLRLLYQSKRRHNSPIDDIDPTR</sequence>
<dbReference type="Gene3D" id="3.10.620.30">
    <property type="match status" value="1"/>
</dbReference>
<dbReference type="SMART" id="SM00460">
    <property type="entry name" value="TGc"/>
    <property type="match status" value="1"/>
</dbReference>
<keyword evidence="5" id="KW-1185">Reference proteome</keyword>
<dbReference type="InterPro" id="IPR038765">
    <property type="entry name" value="Papain-like_cys_pep_sf"/>
</dbReference>